<accession>A0ABR7J1S8</accession>
<keyword evidence="1" id="KW-0812">Transmembrane</keyword>
<feature type="transmembrane region" description="Helical" evidence="1">
    <location>
        <begin position="24"/>
        <end position="44"/>
    </location>
</feature>
<keyword evidence="1" id="KW-1133">Transmembrane helix</keyword>
<keyword evidence="3" id="KW-1185">Reference proteome</keyword>
<evidence type="ECO:0000256" key="1">
    <source>
        <dbReference type="SAM" id="Phobius"/>
    </source>
</evidence>
<gene>
    <name evidence="2" type="ORF">H8R27_13465</name>
</gene>
<keyword evidence="1" id="KW-0472">Membrane</keyword>
<comment type="caution">
    <text evidence="2">The sequence shown here is derived from an EMBL/GenBank/DDBJ whole genome shotgun (WGS) entry which is preliminary data.</text>
</comment>
<evidence type="ECO:0008006" key="4">
    <source>
        <dbReference type="Google" id="ProtNLM"/>
    </source>
</evidence>
<organism evidence="2 3">
    <name type="scientific">Flavobacterium bernardetii</name>
    <dbReference type="NCBI Taxonomy" id="2813823"/>
    <lineage>
        <taxon>Bacteria</taxon>
        <taxon>Pseudomonadati</taxon>
        <taxon>Bacteroidota</taxon>
        <taxon>Flavobacteriia</taxon>
        <taxon>Flavobacteriales</taxon>
        <taxon>Flavobacteriaceae</taxon>
        <taxon>Flavobacterium</taxon>
    </lineage>
</organism>
<proteinExistence type="predicted"/>
<evidence type="ECO:0000313" key="2">
    <source>
        <dbReference type="EMBL" id="MBC5835898.1"/>
    </source>
</evidence>
<reference evidence="2 3" key="1">
    <citation type="submission" date="2020-08" db="EMBL/GenBank/DDBJ databases">
        <title>Description of novel Flavobacterium F-408 isolate.</title>
        <authorList>
            <person name="Saticioglu I.B."/>
            <person name="Duman M."/>
            <person name="Altun S."/>
        </authorList>
    </citation>
    <scope>NUCLEOTIDE SEQUENCE [LARGE SCALE GENOMIC DNA]</scope>
    <source>
        <strain evidence="2 3">F-408</strain>
    </source>
</reference>
<dbReference type="RefSeq" id="WP_205729765.1">
    <property type="nucleotide sequence ID" value="NZ_JAANOQ010000008.1"/>
</dbReference>
<dbReference type="EMBL" id="JACRUN010000009">
    <property type="protein sequence ID" value="MBC5835898.1"/>
    <property type="molecule type" value="Genomic_DNA"/>
</dbReference>
<name>A0ABR7J1S8_9FLAO</name>
<protein>
    <recommendedName>
        <fullName evidence="4">DUF3997 domain-containing protein</fullName>
    </recommendedName>
</protein>
<evidence type="ECO:0000313" key="3">
    <source>
        <dbReference type="Proteomes" id="UP000605990"/>
    </source>
</evidence>
<sequence length="164" mass="19441">MFNLLNIFYPKNQFSKIAENKTLYWFKSSLVISIFIFIFSFTYWGDNGVFNTYRIPLGYEREILESNDGLGHELIGCPESLGDFTITENNVCGYKATYVGDSFKTKSDVFLVWNLETNKVKVFKTQQEYTDYAKNHHLPTEENFKTFDENYSNYWDNLTYYFII</sequence>
<dbReference type="Proteomes" id="UP000605990">
    <property type="component" value="Unassembled WGS sequence"/>
</dbReference>